<protein>
    <submittedName>
        <fullName evidence="2">Pyridoxamine 5'-phosphate oxidase family protein</fullName>
    </submittedName>
</protein>
<accession>A0ABV1NT24</accession>
<dbReference type="EMBL" id="JBEGDP010000001">
    <property type="protein sequence ID" value="MEQ7845653.1"/>
    <property type="molecule type" value="Genomic_DNA"/>
</dbReference>
<organism evidence="2 3">
    <name type="scientific">Nocardioides kribbensis</name>
    <dbReference type="NCBI Taxonomy" id="305517"/>
    <lineage>
        <taxon>Bacteria</taxon>
        <taxon>Bacillati</taxon>
        <taxon>Actinomycetota</taxon>
        <taxon>Actinomycetes</taxon>
        <taxon>Propionibacteriales</taxon>
        <taxon>Nocardioidaceae</taxon>
        <taxon>Nocardioides</taxon>
    </lineage>
</organism>
<reference evidence="2 3" key="1">
    <citation type="submission" date="2024-02" db="EMBL/GenBank/DDBJ databases">
        <title>Full genome sequence of Nocardioides kribbensis.</title>
        <authorList>
            <person name="Poletto B.L."/>
            <person name="Silva G."/>
            <person name="Galante D."/>
            <person name="Campos K.R."/>
            <person name="Santos M.B.N."/>
            <person name="Sacchi C.T."/>
        </authorList>
    </citation>
    <scope>NUCLEOTIDE SEQUENCE [LARGE SCALE GENOMIC DNA]</scope>
    <source>
        <strain evidence="2 3">O4R</strain>
    </source>
</reference>
<dbReference type="RefSeq" id="WP_056864047.1">
    <property type="nucleotide sequence ID" value="NZ_JBEGDP010000001.1"/>
</dbReference>
<dbReference type="InterPro" id="IPR012349">
    <property type="entry name" value="Split_barrel_FMN-bd"/>
</dbReference>
<keyword evidence="3" id="KW-1185">Reference proteome</keyword>
<dbReference type="Proteomes" id="UP001482520">
    <property type="component" value="Unassembled WGS sequence"/>
</dbReference>
<name>A0ABV1NT24_9ACTN</name>
<evidence type="ECO:0000313" key="2">
    <source>
        <dbReference type="EMBL" id="MEQ7845653.1"/>
    </source>
</evidence>
<comment type="caution">
    <text evidence="2">The sequence shown here is derived from an EMBL/GenBank/DDBJ whole genome shotgun (WGS) entry which is preliminary data.</text>
</comment>
<sequence>MDHPSDPAAHLAPEPTLRDLTARECWEHLARQPVGRLACVLGGRAVLLPLNHRVHDHAVWFRTASWSRLGVHLPGLEVVFEVDDADPRTRSGWSVVARGTTEHVLTGVPGSPGAEDHGDPAPWPGGPRTMLFRLVPTELTGRLLRPAAVVAPVGVRPGSVQRDPGHVAVAPR</sequence>
<evidence type="ECO:0000256" key="1">
    <source>
        <dbReference type="SAM" id="MobiDB-lite"/>
    </source>
</evidence>
<dbReference type="InterPro" id="IPR024747">
    <property type="entry name" value="Pyridox_Oxase-rel"/>
</dbReference>
<feature type="region of interest" description="Disordered" evidence="1">
    <location>
        <begin position="106"/>
        <end position="125"/>
    </location>
</feature>
<evidence type="ECO:0000313" key="3">
    <source>
        <dbReference type="Proteomes" id="UP001482520"/>
    </source>
</evidence>
<gene>
    <name evidence="2" type="ORF">V6R90_00075</name>
</gene>
<proteinExistence type="predicted"/>
<dbReference type="Gene3D" id="2.30.110.10">
    <property type="entry name" value="Electron Transport, Fmn-binding Protein, Chain A"/>
    <property type="match status" value="1"/>
</dbReference>
<dbReference type="Pfam" id="PF12900">
    <property type="entry name" value="Pyridox_ox_2"/>
    <property type="match status" value="1"/>
</dbReference>
<dbReference type="SUPFAM" id="SSF50475">
    <property type="entry name" value="FMN-binding split barrel"/>
    <property type="match status" value="1"/>
</dbReference>